<dbReference type="InterPro" id="IPR013538">
    <property type="entry name" value="ASHA1/2-like_C"/>
</dbReference>
<dbReference type="AlphaFoldDB" id="A0A6G4U8P9"/>
<evidence type="ECO:0000256" key="1">
    <source>
        <dbReference type="ARBA" id="ARBA00006817"/>
    </source>
</evidence>
<comment type="caution">
    <text evidence="3">The sequence shown here is derived from an EMBL/GenBank/DDBJ whole genome shotgun (WGS) entry which is preliminary data.</text>
</comment>
<proteinExistence type="inferred from homology"/>
<dbReference type="InterPro" id="IPR023393">
    <property type="entry name" value="START-like_dom_sf"/>
</dbReference>
<dbReference type="Proteomes" id="UP000481583">
    <property type="component" value="Unassembled WGS sequence"/>
</dbReference>
<organism evidence="3 4">
    <name type="scientific">Streptomyces coryli</name>
    <dbReference type="NCBI Taxonomy" id="1128680"/>
    <lineage>
        <taxon>Bacteria</taxon>
        <taxon>Bacillati</taxon>
        <taxon>Actinomycetota</taxon>
        <taxon>Actinomycetes</taxon>
        <taxon>Kitasatosporales</taxon>
        <taxon>Streptomycetaceae</taxon>
        <taxon>Streptomyces</taxon>
    </lineage>
</organism>
<accession>A0A6G4U8P9</accession>
<sequence>MNDNTELHLDQYFAHPPAKVWRALTEPELIARWMMPGDFRLEVGHRYRLQARPMPGTGFSGTIDAEVLGYEPEKSVTVRWQDAAAEGSPADFTITWRLEAEGHGTRLFLSQSGFDPDDAMSQQARKIMGGGWTSMVFPALDKALEEMG</sequence>
<dbReference type="Gene3D" id="3.30.530.20">
    <property type="match status" value="1"/>
</dbReference>
<reference evidence="3 4" key="1">
    <citation type="submission" date="2020-02" db="EMBL/GenBank/DDBJ databases">
        <title>Whole-genome analyses of novel actinobacteria.</title>
        <authorList>
            <person name="Sahin N."/>
        </authorList>
    </citation>
    <scope>NUCLEOTIDE SEQUENCE [LARGE SCALE GENOMIC DNA]</scope>
    <source>
        <strain evidence="3 4">A7024</strain>
    </source>
</reference>
<dbReference type="EMBL" id="JAAKZV010000180">
    <property type="protein sequence ID" value="NGN68076.1"/>
    <property type="molecule type" value="Genomic_DNA"/>
</dbReference>
<keyword evidence="4" id="KW-1185">Reference proteome</keyword>
<dbReference type="RefSeq" id="WP_165241684.1">
    <property type="nucleotide sequence ID" value="NZ_JAAKZV010000180.1"/>
</dbReference>
<feature type="domain" description="Activator of Hsp90 ATPase homologue 1/2-like C-terminal" evidence="2">
    <location>
        <begin position="15"/>
        <end position="145"/>
    </location>
</feature>
<dbReference type="CDD" id="cd07814">
    <property type="entry name" value="SRPBCC_CalC_Aha1-like"/>
    <property type="match status" value="1"/>
</dbReference>
<evidence type="ECO:0000313" key="4">
    <source>
        <dbReference type="Proteomes" id="UP000481583"/>
    </source>
</evidence>
<gene>
    <name evidence="3" type="ORF">G5C51_29775</name>
</gene>
<comment type="similarity">
    <text evidence="1">Belongs to the AHA1 family.</text>
</comment>
<evidence type="ECO:0000259" key="2">
    <source>
        <dbReference type="Pfam" id="PF08327"/>
    </source>
</evidence>
<evidence type="ECO:0000313" key="3">
    <source>
        <dbReference type="EMBL" id="NGN68076.1"/>
    </source>
</evidence>
<protein>
    <submittedName>
        <fullName evidence="3">SRPBCC domain-containing protein</fullName>
    </submittedName>
</protein>
<dbReference type="SUPFAM" id="SSF55961">
    <property type="entry name" value="Bet v1-like"/>
    <property type="match status" value="1"/>
</dbReference>
<dbReference type="Pfam" id="PF08327">
    <property type="entry name" value="AHSA1"/>
    <property type="match status" value="1"/>
</dbReference>
<name>A0A6G4U8P9_9ACTN</name>